<proteinExistence type="predicted"/>
<dbReference type="Proteomes" id="UP000484885">
    <property type="component" value="Unassembled WGS sequence"/>
</dbReference>
<evidence type="ECO:0000313" key="1">
    <source>
        <dbReference type="EMBL" id="NDY94875.1"/>
    </source>
</evidence>
<gene>
    <name evidence="1" type="ORF">G3I74_03925</name>
</gene>
<evidence type="ECO:0000313" key="2">
    <source>
        <dbReference type="Proteomes" id="UP000484885"/>
    </source>
</evidence>
<reference evidence="1 2" key="1">
    <citation type="submission" date="2020-02" db="EMBL/GenBank/DDBJ databases">
        <authorList>
            <person name="Zhang X.-Y."/>
        </authorList>
    </citation>
    <scope>NUCLEOTIDE SEQUENCE [LARGE SCALE GENOMIC DNA]</scope>
    <source>
        <strain evidence="1 2">C33</strain>
    </source>
</reference>
<sequence length="261" mass="26991">MGSGLPQNASHALYLVLGDTGDYGTLKVDSESAPELQKGWSVVDWVSEGEGTFYDSAGEEIGTEQLPDWAVLDESGLTLETGTWDAVSGEAAEGQKVESPTNLNDLLAEESVDDTVDLSSSASGGLAADVGDEFASLESPITTGQATDQSLLGSAEAVELPLADGDGSVDTDVDVMSEVGSAAGEPLNLGDLVEGATIDTISDYLTLNFDGNDTIIDVQPTAPGEMSQQFVLAGVDITGMGDTDQEILTNMIEDGMLKIDT</sequence>
<dbReference type="EMBL" id="JAAGSC010000031">
    <property type="protein sequence ID" value="NDY94875.1"/>
    <property type="molecule type" value="Genomic_DNA"/>
</dbReference>
<name>A0A845V4I5_9GAMM</name>
<dbReference type="RefSeq" id="WP_164209507.1">
    <property type="nucleotide sequence ID" value="NZ_JAAGSC010000031.1"/>
</dbReference>
<protein>
    <submittedName>
        <fullName evidence="1">Type I secretion C-terminal target domain-containing protein</fullName>
    </submittedName>
</protein>
<dbReference type="InterPro" id="IPR019960">
    <property type="entry name" value="T1SS_VCA0849"/>
</dbReference>
<accession>A0A845V4I5</accession>
<comment type="caution">
    <text evidence="1">The sequence shown here is derived from an EMBL/GenBank/DDBJ whole genome shotgun (WGS) entry which is preliminary data.</text>
</comment>
<keyword evidence="2" id="KW-1185">Reference proteome</keyword>
<dbReference type="AlphaFoldDB" id="A0A845V4I5"/>
<dbReference type="NCBIfam" id="TIGR03661">
    <property type="entry name" value="T1SS_VCA0849"/>
    <property type="match status" value="1"/>
</dbReference>
<organism evidence="1 2">
    <name type="scientific">Wenzhouxiangella limi</name>
    <dbReference type="NCBI Taxonomy" id="2707351"/>
    <lineage>
        <taxon>Bacteria</taxon>
        <taxon>Pseudomonadati</taxon>
        <taxon>Pseudomonadota</taxon>
        <taxon>Gammaproteobacteria</taxon>
        <taxon>Chromatiales</taxon>
        <taxon>Wenzhouxiangellaceae</taxon>
        <taxon>Wenzhouxiangella</taxon>
    </lineage>
</organism>